<evidence type="ECO:0000256" key="1">
    <source>
        <dbReference type="SAM" id="MobiDB-lite"/>
    </source>
</evidence>
<evidence type="ECO:0000313" key="4">
    <source>
        <dbReference type="Proteomes" id="UP000313948"/>
    </source>
</evidence>
<dbReference type="CDD" id="cd00371">
    <property type="entry name" value="HMA"/>
    <property type="match status" value="1"/>
</dbReference>
<dbReference type="Proteomes" id="UP000313948">
    <property type="component" value="Chromosome"/>
</dbReference>
<proteinExistence type="predicted"/>
<evidence type="ECO:0000259" key="2">
    <source>
        <dbReference type="PROSITE" id="PS50846"/>
    </source>
</evidence>
<dbReference type="EMBL" id="CP040899">
    <property type="protein sequence ID" value="QDB79004.1"/>
    <property type="molecule type" value="Genomic_DNA"/>
</dbReference>
<evidence type="ECO:0000313" key="3">
    <source>
        <dbReference type="EMBL" id="QDB79004.1"/>
    </source>
</evidence>
<sequence length="104" mass="11055">MDVAAPCSLGCAQPSPRRAVPEREEPTVSIETLNHTILRAEGFACPSCVRTIEKQVARLDGVEAVKVHFASSRVEVVHDADRAPLDTLVSAVAKAGYPATPTAF</sequence>
<dbReference type="PROSITE" id="PS50846">
    <property type="entry name" value="HMA_2"/>
    <property type="match status" value="1"/>
</dbReference>
<reference evidence="3 4" key="1">
    <citation type="submission" date="2019-05" db="EMBL/GenBank/DDBJ databases">
        <title>Georgenia *** sp. nov., and Georgenia *** sp. nov., isolated from the intestinal contents of plateau pika (Ochotona curzoniae) in the Qinghai-Tibet plateau of China.</title>
        <authorList>
            <person name="Tian Z."/>
        </authorList>
    </citation>
    <scope>NUCLEOTIDE SEQUENCE [LARGE SCALE GENOMIC DNA]</scope>
    <source>
        <strain evidence="3 4">Z294</strain>
    </source>
</reference>
<name>A0ABX5VPP3_9MICO</name>
<dbReference type="SUPFAM" id="SSF55008">
    <property type="entry name" value="HMA, heavy metal-associated domain"/>
    <property type="match status" value="1"/>
</dbReference>
<dbReference type="Pfam" id="PF00403">
    <property type="entry name" value="HMA"/>
    <property type="match status" value="1"/>
</dbReference>
<protein>
    <submittedName>
        <fullName evidence="3">Heavy-metal-associated domain-containing protein</fullName>
    </submittedName>
</protein>
<keyword evidence="4" id="KW-1185">Reference proteome</keyword>
<accession>A0ABX5VPP3</accession>
<feature type="region of interest" description="Disordered" evidence="1">
    <location>
        <begin position="1"/>
        <end position="27"/>
    </location>
</feature>
<dbReference type="InterPro" id="IPR036163">
    <property type="entry name" value="HMA_dom_sf"/>
</dbReference>
<dbReference type="Gene3D" id="3.30.70.100">
    <property type="match status" value="1"/>
</dbReference>
<dbReference type="InterPro" id="IPR006121">
    <property type="entry name" value="HMA_dom"/>
</dbReference>
<organism evidence="3 4">
    <name type="scientific">Georgenia wutianyii</name>
    <dbReference type="NCBI Taxonomy" id="2585135"/>
    <lineage>
        <taxon>Bacteria</taxon>
        <taxon>Bacillati</taxon>
        <taxon>Actinomycetota</taxon>
        <taxon>Actinomycetes</taxon>
        <taxon>Micrococcales</taxon>
        <taxon>Bogoriellaceae</taxon>
        <taxon>Georgenia</taxon>
    </lineage>
</organism>
<feature type="domain" description="HMA" evidence="2">
    <location>
        <begin position="34"/>
        <end position="100"/>
    </location>
</feature>
<gene>
    <name evidence="3" type="ORF">FE251_06180</name>
</gene>